<name>A0A7J9MEW6_GOSSC</name>
<dbReference type="CDD" id="cd14798">
    <property type="entry name" value="RX-CC_like"/>
    <property type="match status" value="1"/>
</dbReference>
<accession>A0A7J9MEW6</accession>
<dbReference type="PANTHER" id="PTHR19338">
    <property type="entry name" value="TRANSLOCASE OF INNER MITOCHONDRIAL MEMBRANE 13 HOMOLOG"/>
    <property type="match status" value="1"/>
</dbReference>
<keyword evidence="2" id="KW-0547">Nucleotide-binding</keyword>
<feature type="domain" description="Disease resistance N-terminal" evidence="4">
    <location>
        <begin position="5"/>
        <end position="85"/>
    </location>
</feature>
<sequence length="86" mass="9968">MARAIVSLVVERNFDLLIHEAVFVKDVKDQVESLNYELKRMQCFLENVDHNPEQDECLHNLVSQIRDLACDAEDVIDSFILEVAHQ</sequence>
<dbReference type="Gene3D" id="1.20.5.4130">
    <property type="match status" value="1"/>
</dbReference>
<dbReference type="InterPro" id="IPR041118">
    <property type="entry name" value="Rx_N"/>
</dbReference>
<gene>
    <name evidence="5" type="ORF">Goshw_000802</name>
</gene>
<dbReference type="PANTHER" id="PTHR19338:SF66">
    <property type="entry name" value="NB-ARC DOMAIN-CONTAINING PROTEIN"/>
    <property type="match status" value="1"/>
</dbReference>
<dbReference type="Pfam" id="PF18052">
    <property type="entry name" value="Rx_N"/>
    <property type="match status" value="1"/>
</dbReference>
<proteinExistence type="predicted"/>
<dbReference type="AlphaFoldDB" id="A0A7J9MEW6"/>
<organism evidence="5 6">
    <name type="scientific">Gossypium schwendimanii</name>
    <name type="common">Cotton</name>
    <dbReference type="NCBI Taxonomy" id="34291"/>
    <lineage>
        <taxon>Eukaryota</taxon>
        <taxon>Viridiplantae</taxon>
        <taxon>Streptophyta</taxon>
        <taxon>Embryophyta</taxon>
        <taxon>Tracheophyta</taxon>
        <taxon>Spermatophyta</taxon>
        <taxon>Magnoliopsida</taxon>
        <taxon>eudicotyledons</taxon>
        <taxon>Gunneridae</taxon>
        <taxon>Pentapetalae</taxon>
        <taxon>rosids</taxon>
        <taxon>malvids</taxon>
        <taxon>Malvales</taxon>
        <taxon>Malvaceae</taxon>
        <taxon>Malvoideae</taxon>
        <taxon>Gossypium</taxon>
    </lineage>
</organism>
<protein>
    <recommendedName>
        <fullName evidence="4">Disease resistance N-terminal domain-containing protein</fullName>
    </recommendedName>
</protein>
<evidence type="ECO:0000313" key="6">
    <source>
        <dbReference type="Proteomes" id="UP000593576"/>
    </source>
</evidence>
<evidence type="ECO:0000259" key="4">
    <source>
        <dbReference type="Pfam" id="PF18052"/>
    </source>
</evidence>
<evidence type="ECO:0000256" key="1">
    <source>
        <dbReference type="ARBA" id="ARBA00022737"/>
    </source>
</evidence>
<evidence type="ECO:0000313" key="5">
    <source>
        <dbReference type="EMBL" id="MBA0869633.1"/>
    </source>
</evidence>
<keyword evidence="1" id="KW-0677">Repeat</keyword>
<dbReference type="EMBL" id="JABFAF010000011">
    <property type="protein sequence ID" value="MBA0869633.1"/>
    <property type="molecule type" value="Genomic_DNA"/>
</dbReference>
<keyword evidence="6" id="KW-1185">Reference proteome</keyword>
<reference evidence="5 6" key="1">
    <citation type="journal article" date="2019" name="Genome Biol. Evol.">
        <title>Insights into the evolution of the New World diploid cottons (Gossypium, subgenus Houzingenia) based on genome sequencing.</title>
        <authorList>
            <person name="Grover C.E."/>
            <person name="Arick M.A. 2nd"/>
            <person name="Thrash A."/>
            <person name="Conover J.L."/>
            <person name="Sanders W.S."/>
            <person name="Peterson D.G."/>
            <person name="Frelichowski J.E."/>
            <person name="Scheffler J.A."/>
            <person name="Scheffler B.E."/>
            <person name="Wendel J.F."/>
        </authorList>
    </citation>
    <scope>NUCLEOTIDE SEQUENCE [LARGE SCALE GENOMIC DNA]</scope>
    <source>
        <strain evidence="5">1</strain>
        <tissue evidence="5">Leaf</tissue>
    </source>
</reference>
<dbReference type="GO" id="GO:0006952">
    <property type="term" value="P:defense response"/>
    <property type="evidence" value="ECO:0007669"/>
    <property type="project" value="UniProtKB-KW"/>
</dbReference>
<dbReference type="GO" id="GO:0000166">
    <property type="term" value="F:nucleotide binding"/>
    <property type="evidence" value="ECO:0007669"/>
    <property type="project" value="UniProtKB-KW"/>
</dbReference>
<dbReference type="OrthoDB" id="3027644at2759"/>
<evidence type="ECO:0000256" key="3">
    <source>
        <dbReference type="ARBA" id="ARBA00022821"/>
    </source>
</evidence>
<keyword evidence="3" id="KW-0611">Plant defense</keyword>
<comment type="caution">
    <text evidence="5">The sequence shown here is derived from an EMBL/GenBank/DDBJ whole genome shotgun (WGS) entry which is preliminary data.</text>
</comment>
<evidence type="ECO:0000256" key="2">
    <source>
        <dbReference type="ARBA" id="ARBA00022741"/>
    </source>
</evidence>
<dbReference type="Proteomes" id="UP000593576">
    <property type="component" value="Unassembled WGS sequence"/>
</dbReference>
<dbReference type="InterPro" id="IPR038005">
    <property type="entry name" value="RX-like_CC"/>
</dbReference>